<reference evidence="5" key="1">
    <citation type="submission" date="2023-12" db="EMBL/GenBank/DDBJ databases">
        <title>Fervidustalea candida gen. nov., sp. nov., a novel member of the family Paenibacillaceae isolated from a geothermal area.</title>
        <authorList>
            <person name="Li W.-J."/>
            <person name="Jiao J.-Y."/>
            <person name="Chen Y."/>
        </authorList>
    </citation>
    <scope>NUCLEOTIDE SEQUENCE</scope>
    <source>
        <strain evidence="5">SYSU GA230002</strain>
    </source>
</reference>
<dbReference type="InterPro" id="IPR006129">
    <property type="entry name" value="AdhesinB"/>
</dbReference>
<dbReference type="PANTHER" id="PTHR42953:SF3">
    <property type="entry name" value="HIGH-AFFINITY ZINC UPTAKE SYSTEM PROTEIN ZNUA"/>
    <property type="match status" value="1"/>
</dbReference>
<dbReference type="SUPFAM" id="SSF53807">
    <property type="entry name" value="Helical backbone' metal receptor"/>
    <property type="match status" value="1"/>
</dbReference>
<dbReference type="InterPro" id="IPR006127">
    <property type="entry name" value="ZnuA-like"/>
</dbReference>
<gene>
    <name evidence="5" type="ORF">VF724_07295</name>
</gene>
<keyword evidence="6" id="KW-1185">Reference proteome</keyword>
<dbReference type="CDD" id="cd01017">
    <property type="entry name" value="AdcA"/>
    <property type="match status" value="1"/>
</dbReference>
<accession>A0ABU5ZG29</accession>
<dbReference type="Pfam" id="PF01297">
    <property type="entry name" value="ZnuA"/>
    <property type="match status" value="1"/>
</dbReference>
<dbReference type="PRINTS" id="PR00690">
    <property type="entry name" value="ADHESNFAMILY"/>
</dbReference>
<evidence type="ECO:0000256" key="3">
    <source>
        <dbReference type="ARBA" id="ARBA00022729"/>
    </source>
</evidence>
<name>A0ABU5ZG29_9BACL</name>
<keyword evidence="2 4" id="KW-0813">Transport</keyword>
<dbReference type="EMBL" id="JAYJLD010000008">
    <property type="protein sequence ID" value="MEB3101468.1"/>
    <property type="molecule type" value="Genomic_DNA"/>
</dbReference>
<evidence type="ECO:0000256" key="4">
    <source>
        <dbReference type="RuleBase" id="RU003512"/>
    </source>
</evidence>
<evidence type="ECO:0000313" key="5">
    <source>
        <dbReference type="EMBL" id="MEB3101468.1"/>
    </source>
</evidence>
<dbReference type="PANTHER" id="PTHR42953">
    <property type="entry name" value="HIGH-AFFINITY ZINC UPTAKE SYSTEM PROTEIN ZNUA-RELATED"/>
    <property type="match status" value="1"/>
</dbReference>
<evidence type="ECO:0000313" key="6">
    <source>
        <dbReference type="Proteomes" id="UP001310386"/>
    </source>
</evidence>
<dbReference type="Proteomes" id="UP001310386">
    <property type="component" value="Unassembled WGS sequence"/>
</dbReference>
<dbReference type="InterPro" id="IPR006128">
    <property type="entry name" value="Lipoprotein_PsaA-like"/>
</dbReference>
<dbReference type="Gene3D" id="3.40.50.1980">
    <property type="entry name" value="Nitrogenase molybdenum iron protein domain"/>
    <property type="match status" value="2"/>
</dbReference>
<organism evidence="5 6">
    <name type="scientific">Ferviditalea candida</name>
    <dbReference type="NCBI Taxonomy" id="3108399"/>
    <lineage>
        <taxon>Bacteria</taxon>
        <taxon>Bacillati</taxon>
        <taxon>Bacillota</taxon>
        <taxon>Bacilli</taxon>
        <taxon>Bacillales</taxon>
        <taxon>Paenibacillaceae</taxon>
        <taxon>Ferviditalea</taxon>
    </lineage>
</organism>
<dbReference type="RefSeq" id="WP_371753586.1">
    <property type="nucleotide sequence ID" value="NZ_JAYJLD010000008.1"/>
</dbReference>
<protein>
    <submittedName>
        <fullName evidence="5">Metal ABC transporter substrate-binding protein</fullName>
    </submittedName>
</protein>
<proteinExistence type="inferred from homology"/>
<keyword evidence="3" id="KW-0732">Signal</keyword>
<sequence>MRLRAFAIIALLVLSLLFNMGCSSQSQLQEGKVNVITSFFPLYDFAKRIGGEDVNVINLIPTGVEPHDWTPKSKDISEISKAQVFVYNGAGLEGWVGDLLGSITDNKRLVAVEASKGIPLIATNASQFTNETNPGASTGKAQGLPAQSVDPHTWISPLSAMQMADNIKNGLIKADPAHQKDYLANYEAFIGELQKLHDDFRNSLDAGTLKRHEIVVSHQAFAYLCRDYGLKQLPIMGLSPDSEPTAKDLQYISQFVKEHHVTTIFFEELVSDRLAKTLAWDLGIGTAVLNPIEGLTEQQAKAGENYISLMRENLASLLKALN</sequence>
<comment type="caution">
    <text evidence="5">The sequence shown here is derived from an EMBL/GenBank/DDBJ whole genome shotgun (WGS) entry which is preliminary data.</text>
</comment>
<comment type="similarity">
    <text evidence="1 4">Belongs to the bacterial solute-binding protein 9 family.</text>
</comment>
<evidence type="ECO:0000256" key="1">
    <source>
        <dbReference type="ARBA" id="ARBA00011028"/>
    </source>
</evidence>
<dbReference type="PRINTS" id="PR00691">
    <property type="entry name" value="ADHESINB"/>
</dbReference>
<dbReference type="InterPro" id="IPR050492">
    <property type="entry name" value="Bact_metal-bind_prot9"/>
</dbReference>
<evidence type="ECO:0000256" key="2">
    <source>
        <dbReference type="ARBA" id="ARBA00022448"/>
    </source>
</evidence>